<gene>
    <name evidence="1" type="ORF">GUITHDRAFT_143957</name>
</gene>
<reference evidence="3" key="2">
    <citation type="submission" date="2012-11" db="EMBL/GenBank/DDBJ databases">
        <authorList>
            <person name="Kuo A."/>
            <person name="Curtis B.A."/>
            <person name="Tanifuji G."/>
            <person name="Burki F."/>
            <person name="Gruber A."/>
            <person name="Irimia M."/>
            <person name="Maruyama S."/>
            <person name="Arias M.C."/>
            <person name="Ball S.G."/>
            <person name="Gile G.H."/>
            <person name="Hirakawa Y."/>
            <person name="Hopkins J.F."/>
            <person name="Rensing S.A."/>
            <person name="Schmutz J."/>
            <person name="Symeonidi A."/>
            <person name="Elias M."/>
            <person name="Eveleigh R.J."/>
            <person name="Herman E.K."/>
            <person name="Klute M.J."/>
            <person name="Nakayama T."/>
            <person name="Obornik M."/>
            <person name="Reyes-Prieto A."/>
            <person name="Armbrust E.V."/>
            <person name="Aves S.J."/>
            <person name="Beiko R.G."/>
            <person name="Coutinho P."/>
            <person name="Dacks J.B."/>
            <person name="Durnford D.G."/>
            <person name="Fast N.M."/>
            <person name="Green B.R."/>
            <person name="Grisdale C."/>
            <person name="Hempe F."/>
            <person name="Henrissat B."/>
            <person name="Hoppner M.P."/>
            <person name="Ishida K.-I."/>
            <person name="Kim E."/>
            <person name="Koreny L."/>
            <person name="Kroth P.G."/>
            <person name="Liu Y."/>
            <person name="Malik S.-B."/>
            <person name="Maier U.G."/>
            <person name="McRose D."/>
            <person name="Mock T."/>
            <person name="Neilson J.A."/>
            <person name="Onodera N.T."/>
            <person name="Poole A.M."/>
            <person name="Pritham E.J."/>
            <person name="Richards T.A."/>
            <person name="Rocap G."/>
            <person name="Roy S.W."/>
            <person name="Sarai C."/>
            <person name="Schaack S."/>
            <person name="Shirato S."/>
            <person name="Slamovits C.H."/>
            <person name="Spencer D.F."/>
            <person name="Suzuki S."/>
            <person name="Worden A.Z."/>
            <person name="Zauner S."/>
            <person name="Barry K."/>
            <person name="Bell C."/>
            <person name="Bharti A.K."/>
            <person name="Crow J.A."/>
            <person name="Grimwood J."/>
            <person name="Kramer R."/>
            <person name="Lindquist E."/>
            <person name="Lucas S."/>
            <person name="Salamov A."/>
            <person name="McFadden G.I."/>
            <person name="Lane C.E."/>
            <person name="Keeling P.J."/>
            <person name="Gray M.W."/>
            <person name="Grigoriev I.V."/>
            <person name="Archibald J.M."/>
        </authorList>
    </citation>
    <scope>NUCLEOTIDE SEQUENCE</scope>
    <source>
        <strain evidence="3">CCMP2712</strain>
    </source>
</reference>
<evidence type="ECO:0000313" key="3">
    <source>
        <dbReference type="Proteomes" id="UP000011087"/>
    </source>
</evidence>
<dbReference type="EMBL" id="JH993045">
    <property type="protein sequence ID" value="EKX38762.1"/>
    <property type="molecule type" value="Genomic_DNA"/>
</dbReference>
<keyword evidence="3" id="KW-1185">Reference proteome</keyword>
<dbReference type="HOGENOM" id="CLU_1013548_0_0_1"/>
<name>L1IRR4_GUITC</name>
<protein>
    <submittedName>
        <fullName evidence="1 2">Uncharacterized protein</fullName>
    </submittedName>
</protein>
<dbReference type="PaxDb" id="55529-EKX38762"/>
<dbReference type="EnsemblProtists" id="EKX38762">
    <property type="protein sequence ID" value="EKX38762"/>
    <property type="gene ID" value="GUITHDRAFT_143957"/>
</dbReference>
<dbReference type="Proteomes" id="UP000011087">
    <property type="component" value="Unassembled WGS sequence"/>
</dbReference>
<organism evidence="1">
    <name type="scientific">Guillardia theta (strain CCMP2712)</name>
    <name type="common">Cryptophyte</name>
    <dbReference type="NCBI Taxonomy" id="905079"/>
    <lineage>
        <taxon>Eukaryota</taxon>
        <taxon>Cryptophyceae</taxon>
        <taxon>Pyrenomonadales</taxon>
        <taxon>Geminigeraceae</taxon>
        <taxon>Guillardia</taxon>
    </lineage>
</organism>
<reference evidence="1 3" key="1">
    <citation type="journal article" date="2012" name="Nature">
        <title>Algal genomes reveal evolutionary mosaicism and the fate of nucleomorphs.</title>
        <authorList>
            <consortium name="DOE Joint Genome Institute"/>
            <person name="Curtis B.A."/>
            <person name="Tanifuji G."/>
            <person name="Burki F."/>
            <person name="Gruber A."/>
            <person name="Irimia M."/>
            <person name="Maruyama S."/>
            <person name="Arias M.C."/>
            <person name="Ball S.G."/>
            <person name="Gile G.H."/>
            <person name="Hirakawa Y."/>
            <person name="Hopkins J.F."/>
            <person name="Kuo A."/>
            <person name="Rensing S.A."/>
            <person name="Schmutz J."/>
            <person name="Symeonidi A."/>
            <person name="Elias M."/>
            <person name="Eveleigh R.J."/>
            <person name="Herman E.K."/>
            <person name="Klute M.J."/>
            <person name="Nakayama T."/>
            <person name="Obornik M."/>
            <person name="Reyes-Prieto A."/>
            <person name="Armbrust E.V."/>
            <person name="Aves S.J."/>
            <person name="Beiko R.G."/>
            <person name="Coutinho P."/>
            <person name="Dacks J.B."/>
            <person name="Durnford D.G."/>
            <person name="Fast N.M."/>
            <person name="Green B.R."/>
            <person name="Grisdale C.J."/>
            <person name="Hempel F."/>
            <person name="Henrissat B."/>
            <person name="Hoppner M.P."/>
            <person name="Ishida K."/>
            <person name="Kim E."/>
            <person name="Koreny L."/>
            <person name="Kroth P.G."/>
            <person name="Liu Y."/>
            <person name="Malik S.B."/>
            <person name="Maier U.G."/>
            <person name="McRose D."/>
            <person name="Mock T."/>
            <person name="Neilson J.A."/>
            <person name="Onodera N.T."/>
            <person name="Poole A.M."/>
            <person name="Pritham E.J."/>
            <person name="Richards T.A."/>
            <person name="Rocap G."/>
            <person name="Roy S.W."/>
            <person name="Sarai C."/>
            <person name="Schaack S."/>
            <person name="Shirato S."/>
            <person name="Slamovits C.H."/>
            <person name="Spencer D.F."/>
            <person name="Suzuki S."/>
            <person name="Worden A.Z."/>
            <person name="Zauner S."/>
            <person name="Barry K."/>
            <person name="Bell C."/>
            <person name="Bharti A.K."/>
            <person name="Crow J.A."/>
            <person name="Grimwood J."/>
            <person name="Kramer R."/>
            <person name="Lindquist E."/>
            <person name="Lucas S."/>
            <person name="Salamov A."/>
            <person name="McFadden G.I."/>
            <person name="Lane C.E."/>
            <person name="Keeling P.J."/>
            <person name="Gray M.W."/>
            <person name="Grigoriev I.V."/>
            <person name="Archibald J.M."/>
        </authorList>
    </citation>
    <scope>NUCLEOTIDE SEQUENCE</scope>
    <source>
        <strain evidence="1 3">CCMP2712</strain>
    </source>
</reference>
<dbReference type="RefSeq" id="XP_005825742.1">
    <property type="nucleotide sequence ID" value="XM_005825685.1"/>
</dbReference>
<dbReference type="AlphaFoldDB" id="L1IRR4"/>
<sequence>MSSYATQPLFSQALPASCSSLSSESFSSTTSSTSPSAFPVDVLSRASRYLCYRTRDEDTDVVLVLGCGSTAPPTLAAERAYKAMHRQEEEARKMLLIFSGGIGRFTKKLVDMVEEEGMNVKRTEPSMSPCSGLDAKGVYVTLESLSSLIGDEKKKLLVDEEQMMRYNRTGGEKSEVESLLTEADIFLEIFLNKLKALYGDELLPPIRLFDRHSLPSQLILSKGLTILVESASTNTGENIMFSLDILKSAGFDHKAYRTCLIDHPSALLALFILFL</sequence>
<accession>L1IRR4</accession>
<evidence type="ECO:0000313" key="2">
    <source>
        <dbReference type="EnsemblProtists" id="EKX38762"/>
    </source>
</evidence>
<dbReference type="GeneID" id="17295492"/>
<dbReference type="Gene3D" id="3.40.50.620">
    <property type="entry name" value="HUPs"/>
    <property type="match status" value="1"/>
</dbReference>
<dbReference type="KEGG" id="gtt:GUITHDRAFT_143957"/>
<dbReference type="OrthoDB" id="17725at2759"/>
<proteinExistence type="predicted"/>
<dbReference type="InterPro" id="IPR014729">
    <property type="entry name" value="Rossmann-like_a/b/a_fold"/>
</dbReference>
<reference evidence="2" key="3">
    <citation type="submission" date="2015-06" db="UniProtKB">
        <authorList>
            <consortium name="EnsemblProtists"/>
        </authorList>
    </citation>
    <scope>IDENTIFICATION</scope>
</reference>
<evidence type="ECO:0000313" key="1">
    <source>
        <dbReference type="EMBL" id="EKX38762.1"/>
    </source>
</evidence>